<sequence>MTLVVILHQRLKCTRKFLHL</sequence>
<reference evidence="1" key="1">
    <citation type="submission" date="2018-02" db="EMBL/GenBank/DDBJ databases">
        <title>Rhizophora mucronata_Transcriptome.</title>
        <authorList>
            <person name="Meera S.P."/>
            <person name="Sreeshan A."/>
            <person name="Augustine A."/>
        </authorList>
    </citation>
    <scope>NUCLEOTIDE SEQUENCE</scope>
    <source>
        <tissue evidence="1">Leaf</tissue>
    </source>
</reference>
<proteinExistence type="predicted"/>
<dbReference type="AlphaFoldDB" id="A0A2P2NJD3"/>
<protein>
    <submittedName>
        <fullName evidence="1">Uncharacterized protein</fullName>
    </submittedName>
</protein>
<dbReference type="EMBL" id="GGEC01062081">
    <property type="protein sequence ID" value="MBX42565.1"/>
    <property type="molecule type" value="Transcribed_RNA"/>
</dbReference>
<evidence type="ECO:0000313" key="1">
    <source>
        <dbReference type="EMBL" id="MBX42565.1"/>
    </source>
</evidence>
<organism evidence="1">
    <name type="scientific">Rhizophora mucronata</name>
    <name type="common">Asiatic mangrove</name>
    <dbReference type="NCBI Taxonomy" id="61149"/>
    <lineage>
        <taxon>Eukaryota</taxon>
        <taxon>Viridiplantae</taxon>
        <taxon>Streptophyta</taxon>
        <taxon>Embryophyta</taxon>
        <taxon>Tracheophyta</taxon>
        <taxon>Spermatophyta</taxon>
        <taxon>Magnoliopsida</taxon>
        <taxon>eudicotyledons</taxon>
        <taxon>Gunneridae</taxon>
        <taxon>Pentapetalae</taxon>
        <taxon>rosids</taxon>
        <taxon>fabids</taxon>
        <taxon>Malpighiales</taxon>
        <taxon>Rhizophoraceae</taxon>
        <taxon>Rhizophora</taxon>
    </lineage>
</organism>
<accession>A0A2P2NJD3</accession>
<name>A0A2P2NJD3_RHIMU</name>